<feature type="repeat" description="RCC1" evidence="2">
    <location>
        <begin position="536"/>
        <end position="587"/>
    </location>
</feature>
<dbReference type="GO" id="GO:0031267">
    <property type="term" value="F:small GTPase binding"/>
    <property type="evidence" value="ECO:0007669"/>
    <property type="project" value="TreeGrafter"/>
</dbReference>
<dbReference type="Gene3D" id="2.130.10.30">
    <property type="entry name" value="Regulator of chromosome condensation 1/beta-lactamase-inhibitor protein II"/>
    <property type="match status" value="2"/>
</dbReference>
<evidence type="ECO:0000313" key="5">
    <source>
        <dbReference type="EMBL" id="CAB9504180.1"/>
    </source>
</evidence>
<dbReference type="Proteomes" id="UP001153069">
    <property type="component" value="Unassembled WGS sequence"/>
</dbReference>
<gene>
    <name evidence="5" type="ORF">SEMRO_188_G081280.1</name>
</gene>
<dbReference type="InterPro" id="IPR009091">
    <property type="entry name" value="RCC1/BLIP-II"/>
</dbReference>
<feature type="region of interest" description="Disordered" evidence="3">
    <location>
        <begin position="99"/>
        <end position="144"/>
    </location>
</feature>
<reference evidence="5" key="1">
    <citation type="submission" date="2020-06" db="EMBL/GenBank/DDBJ databases">
        <authorList>
            <consortium name="Plant Systems Biology data submission"/>
        </authorList>
    </citation>
    <scope>NUCLEOTIDE SEQUENCE</scope>
    <source>
        <strain evidence="5">D6</strain>
    </source>
</reference>
<proteinExistence type="predicted"/>
<feature type="compositionally biased region" description="Polar residues" evidence="3">
    <location>
        <begin position="71"/>
        <end position="85"/>
    </location>
</feature>
<feature type="domain" description="RCC1-like" evidence="4">
    <location>
        <begin position="196"/>
        <end position="582"/>
    </location>
</feature>
<dbReference type="InterPro" id="IPR028641">
    <property type="entry name" value="RCC2"/>
</dbReference>
<comment type="caution">
    <text evidence="5">The sequence shown here is derived from an EMBL/GenBank/DDBJ whole genome shotgun (WGS) entry which is preliminary data.</text>
</comment>
<dbReference type="InterPro" id="IPR058923">
    <property type="entry name" value="RCC1-like_dom"/>
</dbReference>
<dbReference type="Pfam" id="PF25390">
    <property type="entry name" value="WD40_RLD"/>
    <property type="match status" value="1"/>
</dbReference>
<evidence type="ECO:0000256" key="1">
    <source>
        <dbReference type="ARBA" id="ARBA00022737"/>
    </source>
</evidence>
<dbReference type="AlphaFoldDB" id="A0A9N8DLE0"/>
<keyword evidence="6" id="KW-1185">Reference proteome</keyword>
<dbReference type="SUPFAM" id="SSF50985">
    <property type="entry name" value="RCC1/BLIP-II"/>
    <property type="match status" value="1"/>
</dbReference>
<dbReference type="PANTHER" id="PTHR46207:SF1">
    <property type="entry name" value="PROTEIN RCC2"/>
    <property type="match status" value="1"/>
</dbReference>
<evidence type="ECO:0000259" key="4">
    <source>
        <dbReference type="Pfam" id="PF25390"/>
    </source>
</evidence>
<feature type="region of interest" description="Disordered" evidence="3">
    <location>
        <begin position="1"/>
        <end position="85"/>
    </location>
</feature>
<dbReference type="PROSITE" id="PS50012">
    <property type="entry name" value="RCC1_3"/>
    <property type="match status" value="5"/>
</dbReference>
<feature type="repeat" description="RCC1" evidence="2">
    <location>
        <begin position="431"/>
        <end position="487"/>
    </location>
</feature>
<dbReference type="PANTHER" id="PTHR46207">
    <property type="entry name" value="PROTEIN RCC2"/>
    <property type="match status" value="1"/>
</dbReference>
<feature type="region of interest" description="Disordered" evidence="3">
    <location>
        <begin position="617"/>
        <end position="639"/>
    </location>
</feature>
<dbReference type="GO" id="GO:0016020">
    <property type="term" value="C:membrane"/>
    <property type="evidence" value="ECO:0007669"/>
    <property type="project" value="TreeGrafter"/>
</dbReference>
<evidence type="ECO:0000313" key="6">
    <source>
        <dbReference type="Proteomes" id="UP001153069"/>
    </source>
</evidence>
<dbReference type="PRINTS" id="PR00633">
    <property type="entry name" value="RCCNDNSATION"/>
</dbReference>
<accession>A0A9N8DLE0</accession>
<sequence length="639" mass="68338">MPDKNNPPIMKTTRRSARRRGQEPVVAPGFGTKQDIEKLSQDLSEGAEKPLPASSVEAMMNCHGKGVFSPHKSSNSNNSQPGATSSAWADFMKEEGVDLYGRSSSKDKDNNNDTTKSDDEPKQPQPQRKDASTKKKSGKRKAYNLDALAHPKFSSKKAKLAAAEKGGVLVQSGTLDVTVIGRKGINSKETPSYQISVPTRILPGIKITKVFTSSNACHSIAICSQGHAYGWGRNDQGQLTSTLPANVACPTLIESLADYTIVAAACGKSHTLVLTNAGTVMAVGANKVGQCGVKSTTDSVGQFKACVFPGEIKIAQIACGEQFSVALSEEGKIYTTGSSEYGQLGNGETGEYFVTASKLAFANCNVFTLRDTFMERDPAEESARSSYKHDKLTKIQEDIRIQSIACGKNHTIAVEANYEKDEEDDDDHQRLRVFSWGCGNYGVLGHEIQADEYYPREIATLGSTLWLPPGPLTASAGASCSMLKTSNGHVYYFGKHRSVGEAEMKPKLVEALANNRHVVSHCDGGAQTVICSTETAQTVAWGQGPHGELGLGTAKSSAKPQFVESLTGCRVQHLACAYGHTLYVIKDEDAEDKKAIEKLPLLPKTAKADLEAVWASMPAGGAGGGKPGKPGRKKSAKKD</sequence>
<evidence type="ECO:0000256" key="3">
    <source>
        <dbReference type="SAM" id="MobiDB-lite"/>
    </source>
</evidence>
<feature type="compositionally biased region" description="Basic residues" evidence="3">
    <location>
        <begin position="629"/>
        <end position="639"/>
    </location>
</feature>
<keyword evidence="1" id="KW-0677">Repeat</keyword>
<protein>
    <submittedName>
        <fullName evidence="5">RCC1 and BTB domain-containing protein 2</fullName>
    </submittedName>
</protein>
<organism evidence="5 6">
    <name type="scientific">Seminavis robusta</name>
    <dbReference type="NCBI Taxonomy" id="568900"/>
    <lineage>
        <taxon>Eukaryota</taxon>
        <taxon>Sar</taxon>
        <taxon>Stramenopiles</taxon>
        <taxon>Ochrophyta</taxon>
        <taxon>Bacillariophyta</taxon>
        <taxon>Bacillariophyceae</taxon>
        <taxon>Bacillariophycidae</taxon>
        <taxon>Naviculales</taxon>
        <taxon>Naviculaceae</taxon>
        <taxon>Seminavis</taxon>
    </lineage>
</organism>
<dbReference type="OrthoDB" id="297375at2759"/>
<name>A0A9N8DLE0_9STRA</name>
<dbReference type="PROSITE" id="PS00626">
    <property type="entry name" value="RCC1_2"/>
    <property type="match status" value="2"/>
</dbReference>
<evidence type="ECO:0000256" key="2">
    <source>
        <dbReference type="PROSITE-ProRule" id="PRU00235"/>
    </source>
</evidence>
<feature type="repeat" description="RCC1" evidence="2">
    <location>
        <begin position="226"/>
        <end position="277"/>
    </location>
</feature>
<dbReference type="EMBL" id="CAICTM010000187">
    <property type="protein sequence ID" value="CAB9504180.1"/>
    <property type="molecule type" value="Genomic_DNA"/>
</dbReference>
<feature type="repeat" description="RCC1" evidence="2">
    <location>
        <begin position="278"/>
        <end position="330"/>
    </location>
</feature>
<feature type="compositionally biased region" description="Basic and acidic residues" evidence="3">
    <location>
        <begin position="104"/>
        <end position="133"/>
    </location>
</feature>
<feature type="repeat" description="RCC1" evidence="2">
    <location>
        <begin position="331"/>
        <end position="417"/>
    </location>
</feature>
<dbReference type="InterPro" id="IPR000408">
    <property type="entry name" value="Reg_chr_condens"/>
</dbReference>